<keyword evidence="3" id="KW-1185">Reference proteome</keyword>
<organism evidence="2 3">
    <name type="scientific">Chlorella vulgaris</name>
    <name type="common">Green alga</name>
    <dbReference type="NCBI Taxonomy" id="3077"/>
    <lineage>
        <taxon>Eukaryota</taxon>
        <taxon>Viridiplantae</taxon>
        <taxon>Chlorophyta</taxon>
        <taxon>core chlorophytes</taxon>
        <taxon>Trebouxiophyceae</taxon>
        <taxon>Chlorellales</taxon>
        <taxon>Chlorellaceae</taxon>
        <taxon>Chlorella clade</taxon>
        <taxon>Chlorella</taxon>
    </lineage>
</organism>
<dbReference type="OrthoDB" id="512876at2759"/>
<name>A0A9D4Z248_CHLVU</name>
<evidence type="ECO:0000313" key="3">
    <source>
        <dbReference type="Proteomes" id="UP001055712"/>
    </source>
</evidence>
<reference evidence="2" key="2">
    <citation type="submission" date="2020-11" db="EMBL/GenBank/DDBJ databases">
        <authorList>
            <person name="Cecchin M."/>
            <person name="Marcolungo L."/>
            <person name="Rossato M."/>
            <person name="Girolomoni L."/>
            <person name="Cosentino E."/>
            <person name="Cuine S."/>
            <person name="Li-Beisson Y."/>
            <person name="Delledonne M."/>
            <person name="Ballottari M."/>
        </authorList>
    </citation>
    <scope>NUCLEOTIDE SEQUENCE</scope>
    <source>
        <strain evidence="2">211/11P</strain>
        <tissue evidence="2">Whole cell</tissue>
    </source>
</reference>
<evidence type="ECO:0000313" key="2">
    <source>
        <dbReference type="EMBL" id="KAI3439088.1"/>
    </source>
</evidence>
<dbReference type="EMBL" id="SIDB01000001">
    <property type="protein sequence ID" value="KAI3439088.1"/>
    <property type="molecule type" value="Genomic_DNA"/>
</dbReference>
<dbReference type="AlphaFoldDB" id="A0A9D4Z248"/>
<proteinExistence type="predicted"/>
<gene>
    <name evidence="2" type="ORF">D9Q98_001498</name>
</gene>
<protein>
    <submittedName>
        <fullName evidence="2">Uncharacterized protein</fullName>
    </submittedName>
</protein>
<reference evidence="2" key="1">
    <citation type="journal article" date="2019" name="Plant J.">
        <title>Chlorella vulgaris genome assembly and annotation reveals the molecular basis for metabolic acclimation to high light conditions.</title>
        <authorList>
            <person name="Cecchin M."/>
            <person name="Marcolungo L."/>
            <person name="Rossato M."/>
            <person name="Girolomoni L."/>
            <person name="Cosentino E."/>
            <person name="Cuine S."/>
            <person name="Li-Beisson Y."/>
            <person name="Delledonne M."/>
            <person name="Ballottari M."/>
        </authorList>
    </citation>
    <scope>NUCLEOTIDE SEQUENCE</scope>
    <source>
        <strain evidence="2">211/11P</strain>
    </source>
</reference>
<comment type="caution">
    <text evidence="2">The sequence shown here is derived from an EMBL/GenBank/DDBJ whole genome shotgun (WGS) entry which is preliminary data.</text>
</comment>
<feature type="compositionally biased region" description="Low complexity" evidence="1">
    <location>
        <begin position="116"/>
        <end position="128"/>
    </location>
</feature>
<sequence>MQEHTVSAAGEDWELVSSSEEGESRMAAEESALAASFLLAEPAPGPGQESGQEDEDPASRCIRAVLAGAPPPGSPERLQLLHLEAAPVSAGERRAPHSGVSPPWEHQPLSPTTPLSAAAQAAAQSPPQEGDAAPAAPALMLQGSAAVVPTRAAAGRAGGSASASASAPASGSVTLRVVRSDEQEALQAAMADLEKRASQRDQELVLARIRLSSAQDALAQEARETTRFRRIAMVACSVCAFLGLKALLGGALHHPASAASVAAASAASSRGLAVMAHSTHEARCSSSAALHMFAPTRAEHDPSVAVLVEPLCP</sequence>
<feature type="compositionally biased region" description="Low complexity" evidence="1">
    <location>
        <begin position="29"/>
        <end position="42"/>
    </location>
</feature>
<evidence type="ECO:0000256" key="1">
    <source>
        <dbReference type="SAM" id="MobiDB-lite"/>
    </source>
</evidence>
<dbReference type="Proteomes" id="UP001055712">
    <property type="component" value="Unassembled WGS sequence"/>
</dbReference>
<accession>A0A9D4Z248</accession>
<feature type="region of interest" description="Disordered" evidence="1">
    <location>
        <begin position="1"/>
        <end position="134"/>
    </location>
</feature>